<feature type="compositionally biased region" description="Basic and acidic residues" evidence="6">
    <location>
        <begin position="143"/>
        <end position="154"/>
    </location>
</feature>
<evidence type="ECO:0000256" key="5">
    <source>
        <dbReference type="ARBA" id="ARBA00022990"/>
    </source>
</evidence>
<evidence type="ECO:0000256" key="3">
    <source>
        <dbReference type="ARBA" id="ARBA00022741"/>
    </source>
</evidence>
<dbReference type="Gene3D" id="3.40.50.300">
    <property type="entry name" value="P-loop containing nucleotide triphosphate hydrolases"/>
    <property type="match status" value="2"/>
</dbReference>
<evidence type="ECO:0000256" key="2">
    <source>
        <dbReference type="ARBA" id="ARBA00022737"/>
    </source>
</evidence>
<sequence length="717" mass="81358">MSDDGVEARVQGFLHKKFPGIDEDLLNYVVDVTKTSAEDFEDAEEIYDAVGGVLHEATENDDEDEIKEICNGIMNLIKGGEEEKPQQQVNGKRILDAPIHIGDRAKKDDEHQVEQNSIWMKQNVEDTTLKTVDLKKLERAEAKQKQKLERRDKDDKDDESSAGPTTNQVIQKKDMKQELLGGKVVDIRIENFDLAYGSKVLLQNCNLVMAFGRRYGFVGRNGMGKTTLLRAISKRELYIPSHVTVLHVEQEVVGDETLATDSVLEADTVRFNLLKEEEELSALVNEGKSTDTTTARLSEIYAKLADIEADKAPARAAMILDGLGFTPEMQKMKTKEFSGGWRMRLALARALSTKPDLLLLDEPTNMLDVKAILWLENYLQTWPTTIFVVSHDRMFLDAVSTDIIFLHSKMLDCYKGNYTQFVITKDEKLKNQQREYEAQKQYRDHLQAYVDRWRVNANRAAQAQSKLKILEKLPDLKPVEIEPEVVLRLPETDRVNATMLRLDEFSFSYDGKKNIFEKTDLNANMDARIAVIGENGSGKTTLLKILLGELEVTGGVRHVHRAMRVGYFSQHHVDALSLKQTSLEFFKKRFPGKLDVEYRSHLGKYGVTGDLAMRPISSLSGGQKSRVAFALMTWHEPNFFILDEPTNHLDIETVEALGKALQKFNGGVILVSHNEQLIQMIAQETWLCGEKTVKRIDGGFQAYKKTLEEEFKRINAI</sequence>
<dbReference type="InterPro" id="IPR032781">
    <property type="entry name" value="ABC_tran_Xtn"/>
</dbReference>
<dbReference type="Pfam" id="PF00005">
    <property type="entry name" value="ABC_tran"/>
    <property type="match status" value="2"/>
</dbReference>
<dbReference type="FunFam" id="3.40.50.300:FF:000104">
    <property type="entry name" value="ATP-binding cassette sub-family F member 3"/>
    <property type="match status" value="1"/>
</dbReference>
<keyword evidence="4" id="KW-0067">ATP-binding</keyword>
<accession>A0A7M5WTR7</accession>
<dbReference type="PROSITE" id="PS50893">
    <property type="entry name" value="ABC_TRANSPORTER_2"/>
    <property type="match status" value="2"/>
</dbReference>
<keyword evidence="2" id="KW-0677">Repeat</keyword>
<protein>
    <recommendedName>
        <fullName evidence="7">ABC transporter domain-containing protein</fullName>
    </recommendedName>
</protein>
<dbReference type="Proteomes" id="UP000594262">
    <property type="component" value="Unplaced"/>
</dbReference>
<dbReference type="Pfam" id="PF26051">
    <property type="entry name" value="PWI_ABCF3"/>
    <property type="match status" value="1"/>
</dbReference>
<dbReference type="PANTHER" id="PTHR19211">
    <property type="entry name" value="ATP-BINDING TRANSPORT PROTEIN-RELATED"/>
    <property type="match status" value="1"/>
</dbReference>
<evidence type="ECO:0000256" key="4">
    <source>
        <dbReference type="ARBA" id="ARBA00022840"/>
    </source>
</evidence>
<dbReference type="GO" id="GO:0005524">
    <property type="term" value="F:ATP binding"/>
    <property type="evidence" value="ECO:0007669"/>
    <property type="project" value="UniProtKB-KW"/>
</dbReference>
<dbReference type="CDD" id="cd03221">
    <property type="entry name" value="ABCF_EF-3"/>
    <property type="match status" value="2"/>
</dbReference>
<dbReference type="SUPFAM" id="SSF52540">
    <property type="entry name" value="P-loop containing nucleoside triphosphate hydrolases"/>
    <property type="match status" value="2"/>
</dbReference>
<dbReference type="InterPro" id="IPR017871">
    <property type="entry name" value="ABC_transporter-like_CS"/>
</dbReference>
<evidence type="ECO:0000256" key="1">
    <source>
        <dbReference type="ARBA" id="ARBA00011054"/>
    </source>
</evidence>
<keyword evidence="5" id="KW-0007">Acetylation</keyword>
<feature type="domain" description="ABC transporter" evidence="7">
    <location>
        <begin position="500"/>
        <end position="716"/>
    </location>
</feature>
<dbReference type="OrthoDB" id="2110130at2759"/>
<evidence type="ECO:0000259" key="7">
    <source>
        <dbReference type="PROSITE" id="PS50893"/>
    </source>
</evidence>
<dbReference type="SMART" id="SM00382">
    <property type="entry name" value="AAA"/>
    <property type="match status" value="2"/>
</dbReference>
<dbReference type="RefSeq" id="XP_066934518.1">
    <property type="nucleotide sequence ID" value="XM_067078417.1"/>
</dbReference>
<keyword evidence="3" id="KW-0547">Nucleotide-binding</keyword>
<evidence type="ECO:0000313" key="8">
    <source>
        <dbReference type="EnsemblMetazoa" id="CLYHEMP012984.1"/>
    </source>
</evidence>
<dbReference type="InterPro" id="IPR027417">
    <property type="entry name" value="P-loop_NTPase"/>
</dbReference>
<evidence type="ECO:0000256" key="6">
    <source>
        <dbReference type="SAM" id="MobiDB-lite"/>
    </source>
</evidence>
<dbReference type="GeneID" id="136822175"/>
<proteinExistence type="inferred from homology"/>
<organism evidence="8 9">
    <name type="scientific">Clytia hemisphaerica</name>
    <dbReference type="NCBI Taxonomy" id="252671"/>
    <lineage>
        <taxon>Eukaryota</taxon>
        <taxon>Metazoa</taxon>
        <taxon>Cnidaria</taxon>
        <taxon>Hydrozoa</taxon>
        <taxon>Hydroidolina</taxon>
        <taxon>Leptothecata</taxon>
        <taxon>Obeliida</taxon>
        <taxon>Clytiidae</taxon>
        <taxon>Clytia</taxon>
    </lineage>
</organism>
<dbReference type="GO" id="GO:0016887">
    <property type="term" value="F:ATP hydrolysis activity"/>
    <property type="evidence" value="ECO:0007669"/>
    <property type="project" value="InterPro"/>
</dbReference>
<dbReference type="FunFam" id="3.40.50.300:FF:001438">
    <property type="entry name" value="ATP-binding cassette sub-family F member 3"/>
    <property type="match status" value="1"/>
</dbReference>
<dbReference type="InterPro" id="IPR003439">
    <property type="entry name" value="ABC_transporter-like_ATP-bd"/>
</dbReference>
<feature type="region of interest" description="Disordered" evidence="6">
    <location>
        <begin position="143"/>
        <end position="173"/>
    </location>
</feature>
<keyword evidence="9" id="KW-1185">Reference proteome</keyword>
<name>A0A7M5WTR7_9CNID</name>
<comment type="similarity">
    <text evidence="1">Belongs to the ABC transporter superfamily. ABCF family. EF3 subfamily.</text>
</comment>
<dbReference type="AlphaFoldDB" id="A0A7M5WTR7"/>
<dbReference type="InterPro" id="IPR058770">
    <property type="entry name" value="PWI_ABCF3"/>
</dbReference>
<dbReference type="PROSITE" id="PS00211">
    <property type="entry name" value="ABC_TRANSPORTER_1"/>
    <property type="match status" value="2"/>
</dbReference>
<dbReference type="InterPro" id="IPR003593">
    <property type="entry name" value="AAA+_ATPase"/>
</dbReference>
<dbReference type="EnsemblMetazoa" id="CLYHEMT012984.1">
    <property type="protein sequence ID" value="CLYHEMP012984.1"/>
    <property type="gene ID" value="CLYHEMG012984"/>
</dbReference>
<dbReference type="PANTHER" id="PTHR19211:SF117">
    <property type="entry name" value="ATP-BINDING CASSETTE SUB-FAMILY F MEMBER 3"/>
    <property type="match status" value="1"/>
</dbReference>
<feature type="domain" description="ABC transporter" evidence="7">
    <location>
        <begin position="187"/>
        <end position="433"/>
    </location>
</feature>
<evidence type="ECO:0000313" key="9">
    <source>
        <dbReference type="Proteomes" id="UP000594262"/>
    </source>
</evidence>
<dbReference type="InterPro" id="IPR050611">
    <property type="entry name" value="ABCF"/>
</dbReference>
<dbReference type="Pfam" id="PF12848">
    <property type="entry name" value="ABC_tran_Xtn"/>
    <property type="match status" value="1"/>
</dbReference>
<reference evidence="8" key="1">
    <citation type="submission" date="2021-01" db="UniProtKB">
        <authorList>
            <consortium name="EnsemblMetazoa"/>
        </authorList>
    </citation>
    <scope>IDENTIFICATION</scope>
</reference>